<keyword evidence="1" id="KW-0808">Transferase</keyword>
<dbReference type="CDD" id="cd04301">
    <property type="entry name" value="NAT_SF"/>
    <property type="match status" value="1"/>
</dbReference>
<dbReference type="InterPro" id="IPR039840">
    <property type="entry name" value="NAA80"/>
</dbReference>
<name>A0A2S6F602_LEGPN</name>
<dbReference type="RefSeq" id="WP_027228836.1">
    <property type="nucleotide sequence ID" value="NZ_CP017601.1"/>
</dbReference>
<dbReference type="SUPFAM" id="SSF55729">
    <property type="entry name" value="Acyl-CoA N-acyltransferases (Nat)"/>
    <property type="match status" value="1"/>
</dbReference>
<dbReference type="Pfam" id="PF00583">
    <property type="entry name" value="Acetyltransf_1"/>
    <property type="match status" value="1"/>
</dbReference>
<comment type="caution">
    <text evidence="1">The sequence shown here is derived from an EMBL/GenBank/DDBJ whole genome shotgun (WGS) entry which is preliminary data.</text>
</comment>
<dbReference type="GO" id="GO:0005737">
    <property type="term" value="C:cytoplasm"/>
    <property type="evidence" value="ECO:0007669"/>
    <property type="project" value="TreeGrafter"/>
</dbReference>
<dbReference type="InterPro" id="IPR000182">
    <property type="entry name" value="GNAT_dom"/>
</dbReference>
<dbReference type="Gene3D" id="3.40.630.30">
    <property type="match status" value="1"/>
</dbReference>
<dbReference type="GO" id="GO:1905502">
    <property type="term" value="F:acetyl-CoA binding"/>
    <property type="evidence" value="ECO:0007669"/>
    <property type="project" value="TreeGrafter"/>
</dbReference>
<protein>
    <submittedName>
        <fullName evidence="1">N-acetyltransferase</fullName>
    </submittedName>
</protein>
<dbReference type="InterPro" id="IPR016181">
    <property type="entry name" value="Acyl_CoA_acyltransferase"/>
</dbReference>
<dbReference type="AlphaFoldDB" id="A0A2S6F602"/>
<dbReference type="Proteomes" id="UP000239239">
    <property type="component" value="Unassembled WGS sequence"/>
</dbReference>
<dbReference type="PROSITE" id="PS51186">
    <property type="entry name" value="GNAT"/>
    <property type="match status" value="1"/>
</dbReference>
<dbReference type="OrthoDB" id="7678938at2"/>
<dbReference type="GO" id="GO:0008080">
    <property type="term" value="F:N-acetyltransferase activity"/>
    <property type="evidence" value="ECO:0007669"/>
    <property type="project" value="InterPro"/>
</dbReference>
<dbReference type="PANTHER" id="PTHR13538:SF4">
    <property type="entry name" value="N-ALPHA-ACETYLTRANSFERASE 80"/>
    <property type="match status" value="1"/>
</dbReference>
<dbReference type="EMBL" id="PQWY01000004">
    <property type="protein sequence ID" value="PPK32863.1"/>
    <property type="molecule type" value="Genomic_DNA"/>
</dbReference>
<sequence>MITIDLLKNYPDTIPGCAKIWHEVLGKIWVPEIPVEQVIQRFSKHLNADKLPITFIALDTGKPVGMCSLRENDGIRPDITPWLGSLVVDPAYQKQGIGNRLIDATKNKARDLGFNKLHLFAFDPTIPNYYSRLGWAIIGMDQFKGHPVTVMKILL</sequence>
<reference evidence="1 2" key="1">
    <citation type="submission" date="2018-02" db="EMBL/GenBank/DDBJ databases">
        <title>Draft genome sequences of four Legionella pneumophila clinical strains isolated in Ontario.</title>
        <authorList>
            <person name="Fortuna A."/>
            <person name="Ramnarine R."/>
            <person name="Li A."/>
            <person name="Frantz C."/>
            <person name="Mallo G."/>
        </authorList>
    </citation>
    <scope>NUCLEOTIDE SEQUENCE [LARGE SCALE GENOMIC DNA]</scope>
    <source>
        <strain evidence="1 2">LG61</strain>
    </source>
</reference>
<gene>
    <name evidence="1" type="ORF">C3928_03275</name>
</gene>
<dbReference type="PANTHER" id="PTHR13538">
    <property type="entry name" value="N-ACETYLTRANSFERASE 6"/>
    <property type="match status" value="1"/>
</dbReference>
<evidence type="ECO:0000313" key="2">
    <source>
        <dbReference type="Proteomes" id="UP000239239"/>
    </source>
</evidence>
<evidence type="ECO:0000313" key="1">
    <source>
        <dbReference type="EMBL" id="PPK32863.1"/>
    </source>
</evidence>
<accession>A0A2S6F602</accession>
<proteinExistence type="predicted"/>
<organism evidence="1 2">
    <name type="scientific">Legionella pneumophila</name>
    <dbReference type="NCBI Taxonomy" id="446"/>
    <lineage>
        <taxon>Bacteria</taxon>
        <taxon>Pseudomonadati</taxon>
        <taxon>Pseudomonadota</taxon>
        <taxon>Gammaproteobacteria</taxon>
        <taxon>Legionellales</taxon>
        <taxon>Legionellaceae</taxon>
        <taxon>Legionella</taxon>
    </lineage>
</organism>